<organism evidence="1">
    <name type="scientific">Anguilla anguilla</name>
    <name type="common">European freshwater eel</name>
    <name type="synonym">Muraena anguilla</name>
    <dbReference type="NCBI Taxonomy" id="7936"/>
    <lineage>
        <taxon>Eukaryota</taxon>
        <taxon>Metazoa</taxon>
        <taxon>Chordata</taxon>
        <taxon>Craniata</taxon>
        <taxon>Vertebrata</taxon>
        <taxon>Euteleostomi</taxon>
        <taxon>Actinopterygii</taxon>
        <taxon>Neopterygii</taxon>
        <taxon>Teleostei</taxon>
        <taxon>Anguilliformes</taxon>
        <taxon>Anguillidae</taxon>
        <taxon>Anguilla</taxon>
    </lineage>
</organism>
<sequence length="51" mass="6074">MLIQLLTVLIQLLRDNIWSYVFFNHLLRVGLTVDSCQLYFFKLLLFLLQAS</sequence>
<dbReference type="EMBL" id="GBXM01057631">
    <property type="protein sequence ID" value="JAH50946.1"/>
    <property type="molecule type" value="Transcribed_RNA"/>
</dbReference>
<proteinExistence type="predicted"/>
<reference evidence="1" key="1">
    <citation type="submission" date="2014-11" db="EMBL/GenBank/DDBJ databases">
        <authorList>
            <person name="Amaro Gonzalez C."/>
        </authorList>
    </citation>
    <scope>NUCLEOTIDE SEQUENCE</scope>
</reference>
<evidence type="ECO:0000313" key="1">
    <source>
        <dbReference type="EMBL" id="JAH50946.1"/>
    </source>
</evidence>
<name>A0A0E9TBG7_ANGAN</name>
<accession>A0A0E9TBG7</accession>
<dbReference type="AlphaFoldDB" id="A0A0E9TBG7"/>
<protein>
    <submittedName>
        <fullName evidence="1">Uncharacterized protein</fullName>
    </submittedName>
</protein>
<reference evidence="1" key="2">
    <citation type="journal article" date="2015" name="Fish Shellfish Immunol.">
        <title>Early steps in the European eel (Anguilla anguilla)-Vibrio vulnificus interaction in the gills: Role of the RtxA13 toxin.</title>
        <authorList>
            <person name="Callol A."/>
            <person name="Pajuelo D."/>
            <person name="Ebbesson L."/>
            <person name="Teles M."/>
            <person name="MacKenzie S."/>
            <person name="Amaro C."/>
        </authorList>
    </citation>
    <scope>NUCLEOTIDE SEQUENCE</scope>
</reference>